<gene>
    <name evidence="8" type="ORF">HPB52_008213</name>
</gene>
<proteinExistence type="inferred from homology"/>
<dbReference type="PANTHER" id="PTHR12174">
    <property type="entry name" value="SIGNAL PEPTIDE PEPTIDASE"/>
    <property type="match status" value="1"/>
</dbReference>
<dbReference type="InterPro" id="IPR006639">
    <property type="entry name" value="Preselin/SPP"/>
</dbReference>
<dbReference type="GO" id="GO:0005765">
    <property type="term" value="C:lysosomal membrane"/>
    <property type="evidence" value="ECO:0007669"/>
    <property type="project" value="TreeGrafter"/>
</dbReference>
<evidence type="ECO:0000256" key="4">
    <source>
        <dbReference type="ARBA" id="ARBA00022801"/>
    </source>
</evidence>
<evidence type="ECO:0000256" key="1">
    <source>
        <dbReference type="ARBA" id="ARBA00004127"/>
    </source>
</evidence>
<dbReference type="GO" id="GO:0033619">
    <property type="term" value="P:membrane protein proteolysis"/>
    <property type="evidence" value="ECO:0007669"/>
    <property type="project" value="TreeGrafter"/>
</dbReference>
<dbReference type="AlphaFoldDB" id="A0A9D4PQC2"/>
<dbReference type="EMBL" id="JABSTV010001251">
    <property type="protein sequence ID" value="KAH7951356.1"/>
    <property type="molecule type" value="Genomic_DNA"/>
</dbReference>
<keyword evidence="6 7" id="KW-0472">Membrane</keyword>
<feature type="transmembrane region" description="Helical" evidence="7">
    <location>
        <begin position="54"/>
        <end position="76"/>
    </location>
</feature>
<dbReference type="GO" id="GO:0030660">
    <property type="term" value="C:Golgi-associated vesicle membrane"/>
    <property type="evidence" value="ECO:0007669"/>
    <property type="project" value="TreeGrafter"/>
</dbReference>
<dbReference type="GO" id="GO:0098553">
    <property type="term" value="C:lumenal side of endoplasmic reticulum membrane"/>
    <property type="evidence" value="ECO:0007669"/>
    <property type="project" value="TreeGrafter"/>
</dbReference>
<dbReference type="OMA" id="FFEESIM"/>
<name>A0A9D4PQC2_RHISA</name>
<organism evidence="8 9">
    <name type="scientific">Rhipicephalus sanguineus</name>
    <name type="common">Brown dog tick</name>
    <name type="synonym">Ixodes sanguineus</name>
    <dbReference type="NCBI Taxonomy" id="34632"/>
    <lineage>
        <taxon>Eukaryota</taxon>
        <taxon>Metazoa</taxon>
        <taxon>Ecdysozoa</taxon>
        <taxon>Arthropoda</taxon>
        <taxon>Chelicerata</taxon>
        <taxon>Arachnida</taxon>
        <taxon>Acari</taxon>
        <taxon>Parasitiformes</taxon>
        <taxon>Ixodida</taxon>
        <taxon>Ixodoidea</taxon>
        <taxon>Ixodidae</taxon>
        <taxon>Rhipicephalinae</taxon>
        <taxon>Rhipicephalus</taxon>
        <taxon>Rhipicephalus</taxon>
    </lineage>
</organism>
<comment type="caution">
    <text evidence="8">The sequence shown here is derived from an EMBL/GenBank/DDBJ whole genome shotgun (WGS) entry which is preliminary data.</text>
</comment>
<sequence>MEIRHHVAIWCAISVTLVWVVFRTAHHAWILQNFLGSSFALNILRCVHLPNFRVITFISILMFFDDIFMVFITSLITKDMSVMESVARGVQDLPVLMRVPLFFIGDATACRANSMMLGYGDIAIPGFTIAYCRSYDVIVKKRSWYFLLAIVCYGASLVFTFFMGQIMNTGQPALLYLVPGVLLPVTLLAWCRGELKQFWKGDFVPKEGLMSPRMDVCVSSSEQFQMIQSRGLLYVATPVFPWLAGAAAGLAESLRRQVELSLYGGLVQSAGCSSDQDQQCDYML</sequence>
<evidence type="ECO:0000256" key="5">
    <source>
        <dbReference type="ARBA" id="ARBA00022989"/>
    </source>
</evidence>
<evidence type="ECO:0000256" key="7">
    <source>
        <dbReference type="SAM" id="Phobius"/>
    </source>
</evidence>
<dbReference type="Pfam" id="PF04258">
    <property type="entry name" value="Peptidase_A22B"/>
    <property type="match status" value="1"/>
</dbReference>
<feature type="transmembrane region" description="Helical" evidence="7">
    <location>
        <begin position="7"/>
        <end position="22"/>
    </location>
</feature>
<feature type="transmembrane region" description="Helical" evidence="7">
    <location>
        <begin position="173"/>
        <end position="191"/>
    </location>
</feature>
<evidence type="ECO:0000313" key="8">
    <source>
        <dbReference type="EMBL" id="KAH7951356.1"/>
    </source>
</evidence>
<keyword evidence="3 7" id="KW-0812">Transmembrane</keyword>
<evidence type="ECO:0000313" key="9">
    <source>
        <dbReference type="Proteomes" id="UP000821837"/>
    </source>
</evidence>
<evidence type="ECO:0000256" key="3">
    <source>
        <dbReference type="ARBA" id="ARBA00022692"/>
    </source>
</evidence>
<dbReference type="Proteomes" id="UP000821837">
    <property type="component" value="Chromosome 5"/>
</dbReference>
<accession>A0A9D4PQC2</accession>
<feature type="transmembrane region" description="Helical" evidence="7">
    <location>
        <begin position="144"/>
        <end position="167"/>
    </location>
</feature>
<keyword evidence="9" id="KW-1185">Reference proteome</keyword>
<dbReference type="PANTHER" id="PTHR12174:SF103">
    <property type="entry name" value="INTRAMEMBRANE PROTEASE (IMPAS) FAMILY"/>
    <property type="match status" value="1"/>
</dbReference>
<comment type="similarity">
    <text evidence="2">Belongs to the peptidase A22B family.</text>
</comment>
<reference evidence="8" key="2">
    <citation type="submission" date="2021-09" db="EMBL/GenBank/DDBJ databases">
        <authorList>
            <person name="Jia N."/>
            <person name="Wang J."/>
            <person name="Shi W."/>
            <person name="Du L."/>
            <person name="Sun Y."/>
            <person name="Zhan W."/>
            <person name="Jiang J."/>
            <person name="Wang Q."/>
            <person name="Zhang B."/>
            <person name="Ji P."/>
            <person name="Sakyi L.B."/>
            <person name="Cui X."/>
            <person name="Yuan T."/>
            <person name="Jiang B."/>
            <person name="Yang W."/>
            <person name="Lam T.T.-Y."/>
            <person name="Chang Q."/>
            <person name="Ding S."/>
            <person name="Wang X."/>
            <person name="Zhu J."/>
            <person name="Ruan X."/>
            <person name="Zhao L."/>
            <person name="Wei J."/>
            <person name="Que T."/>
            <person name="Du C."/>
            <person name="Cheng J."/>
            <person name="Dai P."/>
            <person name="Han X."/>
            <person name="Huang E."/>
            <person name="Gao Y."/>
            <person name="Liu J."/>
            <person name="Shao H."/>
            <person name="Ye R."/>
            <person name="Li L."/>
            <person name="Wei W."/>
            <person name="Wang X."/>
            <person name="Wang C."/>
            <person name="Huo Q."/>
            <person name="Li W."/>
            <person name="Guo W."/>
            <person name="Chen H."/>
            <person name="Chen S."/>
            <person name="Zhou L."/>
            <person name="Zhou L."/>
            <person name="Ni X."/>
            <person name="Tian J."/>
            <person name="Zhou Y."/>
            <person name="Sheng Y."/>
            <person name="Liu T."/>
            <person name="Pan Y."/>
            <person name="Xia L."/>
            <person name="Li J."/>
            <person name="Zhao F."/>
            <person name="Cao W."/>
        </authorList>
    </citation>
    <scope>NUCLEOTIDE SEQUENCE</scope>
    <source>
        <strain evidence="8">Rsan-2018</strain>
        <tissue evidence="8">Larvae</tissue>
    </source>
</reference>
<protein>
    <recommendedName>
        <fullName evidence="10">Signal peptide peptidase-like 2B</fullName>
    </recommendedName>
</protein>
<dbReference type="GO" id="GO:0098554">
    <property type="term" value="C:cytoplasmic side of endoplasmic reticulum membrane"/>
    <property type="evidence" value="ECO:0007669"/>
    <property type="project" value="TreeGrafter"/>
</dbReference>
<keyword evidence="4" id="KW-0378">Hydrolase</keyword>
<evidence type="ECO:0008006" key="10">
    <source>
        <dbReference type="Google" id="ProtNLM"/>
    </source>
</evidence>
<comment type="subcellular location">
    <subcellularLocation>
        <location evidence="1">Endomembrane system</location>
        <topology evidence="1">Multi-pass membrane protein</topology>
    </subcellularLocation>
</comment>
<evidence type="ECO:0000256" key="2">
    <source>
        <dbReference type="ARBA" id="ARBA00006859"/>
    </source>
</evidence>
<dbReference type="VEuPathDB" id="VectorBase:RSAN_045522"/>
<dbReference type="GO" id="GO:0042500">
    <property type="term" value="F:aspartic endopeptidase activity, intramembrane cleaving"/>
    <property type="evidence" value="ECO:0007669"/>
    <property type="project" value="InterPro"/>
</dbReference>
<dbReference type="InterPro" id="IPR007369">
    <property type="entry name" value="Peptidase_A22B_SPP"/>
</dbReference>
<evidence type="ECO:0000256" key="6">
    <source>
        <dbReference type="ARBA" id="ARBA00023136"/>
    </source>
</evidence>
<keyword evidence="5 7" id="KW-1133">Transmembrane helix</keyword>
<dbReference type="SMART" id="SM00730">
    <property type="entry name" value="PSN"/>
    <property type="match status" value="1"/>
</dbReference>
<reference evidence="8" key="1">
    <citation type="journal article" date="2020" name="Cell">
        <title>Large-Scale Comparative Analyses of Tick Genomes Elucidate Their Genetic Diversity and Vector Capacities.</title>
        <authorList>
            <consortium name="Tick Genome and Microbiome Consortium (TIGMIC)"/>
            <person name="Jia N."/>
            <person name="Wang J."/>
            <person name="Shi W."/>
            <person name="Du L."/>
            <person name="Sun Y."/>
            <person name="Zhan W."/>
            <person name="Jiang J.F."/>
            <person name="Wang Q."/>
            <person name="Zhang B."/>
            <person name="Ji P."/>
            <person name="Bell-Sakyi L."/>
            <person name="Cui X.M."/>
            <person name="Yuan T.T."/>
            <person name="Jiang B.G."/>
            <person name="Yang W.F."/>
            <person name="Lam T.T."/>
            <person name="Chang Q.C."/>
            <person name="Ding S.J."/>
            <person name="Wang X.J."/>
            <person name="Zhu J.G."/>
            <person name="Ruan X.D."/>
            <person name="Zhao L."/>
            <person name="Wei J.T."/>
            <person name="Ye R.Z."/>
            <person name="Que T.C."/>
            <person name="Du C.H."/>
            <person name="Zhou Y.H."/>
            <person name="Cheng J.X."/>
            <person name="Dai P.F."/>
            <person name="Guo W.B."/>
            <person name="Han X.H."/>
            <person name="Huang E.J."/>
            <person name="Li L.F."/>
            <person name="Wei W."/>
            <person name="Gao Y.C."/>
            <person name="Liu J.Z."/>
            <person name="Shao H.Z."/>
            <person name="Wang X."/>
            <person name="Wang C.C."/>
            <person name="Yang T.C."/>
            <person name="Huo Q.B."/>
            <person name="Li W."/>
            <person name="Chen H.Y."/>
            <person name="Chen S.E."/>
            <person name="Zhou L.G."/>
            <person name="Ni X.B."/>
            <person name="Tian J.H."/>
            <person name="Sheng Y."/>
            <person name="Liu T."/>
            <person name="Pan Y.S."/>
            <person name="Xia L.Y."/>
            <person name="Li J."/>
            <person name="Zhao F."/>
            <person name="Cao W.C."/>
        </authorList>
    </citation>
    <scope>NUCLEOTIDE SEQUENCE</scope>
    <source>
        <strain evidence="8">Rsan-2018</strain>
    </source>
</reference>